<proteinExistence type="predicted"/>
<protein>
    <submittedName>
        <fullName evidence="1">Uncharacterized protein</fullName>
    </submittedName>
</protein>
<accession>A0AA35UUG7</accession>
<dbReference type="EMBL" id="OX458332">
    <property type="protein sequence ID" value="CAI8797359.1"/>
    <property type="molecule type" value="Genomic_DNA"/>
</dbReference>
<name>A0AA35UUG7_METCP</name>
<organism evidence="1 2">
    <name type="scientific">Methylococcus capsulatus</name>
    <dbReference type="NCBI Taxonomy" id="414"/>
    <lineage>
        <taxon>Bacteria</taxon>
        <taxon>Pseudomonadati</taxon>
        <taxon>Pseudomonadota</taxon>
        <taxon>Gammaproteobacteria</taxon>
        <taxon>Methylococcales</taxon>
        <taxon>Methylococcaceae</taxon>
        <taxon>Methylococcus</taxon>
    </lineage>
</organism>
<dbReference type="RefSeq" id="WP_026045835.1">
    <property type="nucleotide sequence ID" value="NZ_OX458332.1"/>
</dbReference>
<gene>
    <name evidence="1" type="ORF">MCNOR_1500</name>
</gene>
<sequence length="93" mass="10497">MFKNRTLLDKLKKQHPYLLESLPERIERNGADVAIEDATLDQIAFAVIALENEVRPISRRMNALRELYDLARKHGALGAHRIGDAFADKGGRS</sequence>
<reference evidence="1" key="1">
    <citation type="submission" date="2023-03" db="EMBL/GenBank/DDBJ databases">
        <authorList>
            <person name="Pearce D."/>
        </authorList>
    </citation>
    <scope>NUCLEOTIDE SEQUENCE</scope>
    <source>
        <strain evidence="1">Mc</strain>
    </source>
</reference>
<evidence type="ECO:0000313" key="2">
    <source>
        <dbReference type="Proteomes" id="UP001158598"/>
    </source>
</evidence>
<evidence type="ECO:0000313" key="1">
    <source>
        <dbReference type="EMBL" id="CAI8797359.1"/>
    </source>
</evidence>
<dbReference type="Proteomes" id="UP001158598">
    <property type="component" value="Chromosome"/>
</dbReference>
<dbReference type="AlphaFoldDB" id="A0AA35UUG7"/>